<organism evidence="1">
    <name type="scientific">marine sediment metagenome</name>
    <dbReference type="NCBI Taxonomy" id="412755"/>
    <lineage>
        <taxon>unclassified sequences</taxon>
        <taxon>metagenomes</taxon>
        <taxon>ecological metagenomes</taxon>
    </lineage>
</organism>
<dbReference type="EMBL" id="LAZR01016663">
    <property type="protein sequence ID" value="KKM03519.1"/>
    <property type="molecule type" value="Genomic_DNA"/>
</dbReference>
<proteinExistence type="predicted"/>
<comment type="caution">
    <text evidence="1">The sequence shown here is derived from an EMBL/GenBank/DDBJ whole genome shotgun (WGS) entry which is preliminary data.</text>
</comment>
<dbReference type="AlphaFoldDB" id="A0A0F9GXK9"/>
<evidence type="ECO:0000313" key="1">
    <source>
        <dbReference type="EMBL" id="KKM03519.1"/>
    </source>
</evidence>
<gene>
    <name evidence="1" type="ORF">LCGC14_1773630</name>
</gene>
<accession>A0A0F9GXK9</accession>
<protein>
    <recommendedName>
        <fullName evidence="2">GATA-type domain-containing protein</fullName>
    </recommendedName>
</protein>
<sequence length="57" mass="6806">MWQRIYHKLFNCPTFWSIKPFYRCPRCNKGMRCYWDGNDIKGHGINFCNTCAAILEG</sequence>
<reference evidence="1" key="1">
    <citation type="journal article" date="2015" name="Nature">
        <title>Complex archaea that bridge the gap between prokaryotes and eukaryotes.</title>
        <authorList>
            <person name="Spang A."/>
            <person name="Saw J.H."/>
            <person name="Jorgensen S.L."/>
            <person name="Zaremba-Niedzwiedzka K."/>
            <person name="Martijn J."/>
            <person name="Lind A.E."/>
            <person name="van Eijk R."/>
            <person name="Schleper C."/>
            <person name="Guy L."/>
            <person name="Ettema T.J."/>
        </authorList>
    </citation>
    <scope>NUCLEOTIDE SEQUENCE</scope>
</reference>
<name>A0A0F9GXK9_9ZZZZ</name>
<evidence type="ECO:0008006" key="2">
    <source>
        <dbReference type="Google" id="ProtNLM"/>
    </source>
</evidence>